<dbReference type="RefSeq" id="WP_133221804.1">
    <property type="nucleotide sequence ID" value="NZ_NRSG01000166.1"/>
</dbReference>
<dbReference type="Gene3D" id="1.10.760.10">
    <property type="entry name" value="Cytochrome c-like domain"/>
    <property type="match status" value="2"/>
</dbReference>
<dbReference type="InterPro" id="IPR026259">
    <property type="entry name" value="MauG/Cytc_peroxidase"/>
</dbReference>
<dbReference type="Proteomes" id="UP000697995">
    <property type="component" value="Unassembled WGS sequence"/>
</dbReference>
<dbReference type="PANTHER" id="PTHR30600">
    <property type="entry name" value="CYTOCHROME C PEROXIDASE-RELATED"/>
    <property type="match status" value="1"/>
</dbReference>
<evidence type="ECO:0000256" key="6">
    <source>
        <dbReference type="ARBA" id="ARBA00023002"/>
    </source>
</evidence>
<accession>A0ABS1D176</accession>
<evidence type="ECO:0000256" key="8">
    <source>
        <dbReference type="PROSITE-ProRule" id="PRU00433"/>
    </source>
</evidence>
<evidence type="ECO:0000256" key="1">
    <source>
        <dbReference type="ARBA" id="ARBA00004418"/>
    </source>
</evidence>
<dbReference type="Pfam" id="PF03150">
    <property type="entry name" value="CCP_MauG"/>
    <property type="match status" value="1"/>
</dbReference>
<evidence type="ECO:0000313" key="11">
    <source>
        <dbReference type="EMBL" id="MBK1660316.1"/>
    </source>
</evidence>
<reference evidence="11 12" key="1">
    <citation type="journal article" date="2020" name="Microorganisms">
        <title>Osmotic Adaptation and Compatible Solute Biosynthesis of Phototrophic Bacteria as Revealed from Genome Analyses.</title>
        <authorList>
            <person name="Imhoff J.F."/>
            <person name="Rahn T."/>
            <person name="Kunzel S."/>
            <person name="Keller A."/>
            <person name="Neulinger S.C."/>
        </authorList>
    </citation>
    <scope>NUCLEOTIDE SEQUENCE [LARGE SCALE GENOMIC DNA]</scope>
    <source>
        <strain evidence="11 12">DSM 15382</strain>
    </source>
</reference>
<dbReference type="InterPro" id="IPR004852">
    <property type="entry name" value="Di-haem_cyt_c_peroxidsae"/>
</dbReference>
<dbReference type="InterPro" id="IPR036909">
    <property type="entry name" value="Cyt_c-like_dom_sf"/>
</dbReference>
<keyword evidence="5" id="KW-0574">Periplasm</keyword>
<keyword evidence="12" id="KW-1185">Reference proteome</keyword>
<dbReference type="SUPFAM" id="SSF46626">
    <property type="entry name" value="Cytochrome c"/>
    <property type="match status" value="2"/>
</dbReference>
<evidence type="ECO:0000259" key="10">
    <source>
        <dbReference type="PROSITE" id="PS51007"/>
    </source>
</evidence>
<evidence type="ECO:0000256" key="4">
    <source>
        <dbReference type="ARBA" id="ARBA00022729"/>
    </source>
</evidence>
<feature type="domain" description="Cytochrome c" evidence="10">
    <location>
        <begin position="209"/>
        <end position="329"/>
    </location>
</feature>
<keyword evidence="7 8" id="KW-0408">Iron</keyword>
<evidence type="ECO:0000256" key="5">
    <source>
        <dbReference type="ARBA" id="ARBA00022764"/>
    </source>
</evidence>
<comment type="subcellular location">
    <subcellularLocation>
        <location evidence="1">Periplasm</location>
    </subcellularLocation>
</comment>
<organism evidence="11 12">
    <name type="scientific">Paracraurococcus ruber</name>
    <dbReference type="NCBI Taxonomy" id="77675"/>
    <lineage>
        <taxon>Bacteria</taxon>
        <taxon>Pseudomonadati</taxon>
        <taxon>Pseudomonadota</taxon>
        <taxon>Alphaproteobacteria</taxon>
        <taxon>Acetobacterales</taxon>
        <taxon>Roseomonadaceae</taxon>
        <taxon>Paracraurococcus</taxon>
    </lineage>
</organism>
<evidence type="ECO:0000256" key="9">
    <source>
        <dbReference type="SAM" id="SignalP"/>
    </source>
</evidence>
<dbReference type="InterPro" id="IPR051395">
    <property type="entry name" value="Cytochrome_c_Peroxidase/MauG"/>
</dbReference>
<feature type="chain" id="PRO_5045795744" description="Cytochrome c domain-containing protein" evidence="9">
    <location>
        <begin position="29"/>
        <end position="342"/>
    </location>
</feature>
<keyword evidence="4 9" id="KW-0732">Signal</keyword>
<dbReference type="PANTHER" id="PTHR30600:SF10">
    <property type="entry name" value="BLL6722 PROTEIN"/>
    <property type="match status" value="1"/>
</dbReference>
<sequence length="342" mass="37420">MWRLEGIQMRCLLSIFAIIVATLTPATAQPTSDDALRTAFARPTAVPYPANNRFTAERELLGRTLFFDPRLSGSNLLSCGSCHNPAFGWGDGQAIGRGHAMVPLTRRSPSILNLAWSNAFFWDGRAPTLEIQALGPLSNTIEMNMPIDALPGKLAAVPGYRRLFEAAYPGEPLSLDTITRAIATFERGLVSGLTAFDRWVAGNNDALSPAERRGLDIFVGPAGCAACHTGWNFTDGQFHDTGLPTRDVGRAQLDTQDPHALFAFKTPGLRDVGRRAPYMHDGSLPTIESVVRFYETGGEERPSRSPHIRPFRLTEIERAELLAFLRTLTAPPRDVAVPSLPR</sequence>
<keyword evidence="3 8" id="KW-0479">Metal-binding</keyword>
<dbReference type="PROSITE" id="PS51007">
    <property type="entry name" value="CYTC"/>
    <property type="match status" value="1"/>
</dbReference>
<evidence type="ECO:0000256" key="2">
    <source>
        <dbReference type="ARBA" id="ARBA00022617"/>
    </source>
</evidence>
<gene>
    <name evidence="11" type="ORF">CKO45_18980</name>
</gene>
<comment type="caution">
    <text evidence="11">The sequence shown here is derived from an EMBL/GenBank/DDBJ whole genome shotgun (WGS) entry which is preliminary data.</text>
</comment>
<protein>
    <recommendedName>
        <fullName evidence="10">Cytochrome c domain-containing protein</fullName>
    </recommendedName>
</protein>
<dbReference type="EMBL" id="NRSG01000166">
    <property type="protein sequence ID" value="MBK1660316.1"/>
    <property type="molecule type" value="Genomic_DNA"/>
</dbReference>
<evidence type="ECO:0000256" key="7">
    <source>
        <dbReference type="ARBA" id="ARBA00023004"/>
    </source>
</evidence>
<feature type="signal peptide" evidence="9">
    <location>
        <begin position="1"/>
        <end position="28"/>
    </location>
</feature>
<evidence type="ECO:0000313" key="12">
    <source>
        <dbReference type="Proteomes" id="UP000697995"/>
    </source>
</evidence>
<name>A0ABS1D176_9PROT</name>
<dbReference type="PIRSF" id="PIRSF000294">
    <property type="entry name" value="Cytochrome-c_peroxidase"/>
    <property type="match status" value="1"/>
</dbReference>
<keyword evidence="6" id="KW-0560">Oxidoreductase</keyword>
<proteinExistence type="predicted"/>
<dbReference type="InterPro" id="IPR009056">
    <property type="entry name" value="Cyt_c-like_dom"/>
</dbReference>
<evidence type="ECO:0000256" key="3">
    <source>
        <dbReference type="ARBA" id="ARBA00022723"/>
    </source>
</evidence>
<keyword evidence="2 8" id="KW-0349">Heme</keyword>